<gene>
    <name evidence="3" type="ORF">ATO12_13555</name>
</gene>
<dbReference type="Proteomes" id="UP000023541">
    <property type="component" value="Unassembled WGS sequence"/>
</dbReference>
<sequence length="322" mass="37910">MKKPEILIISSERDINFKSITEWLSFYDANFFCINIDRDVISIYDYDMQSKNMVLRVTNEFESCKISLEFLKTVFIRNGSLKFKINTIPELLRHKKGIKDYIYFYDKTLDSFLEYYFLQNFKVIGLWNNAYINKLIVLEEAVKVGLNVPETYLKTNLETLSSQKSYISKTLSLPLVIESDTHRFMTYTGNVDFSSNEEDFMTSLIQTEIKKLFEIRVFVFLKKMYAMAIFSQMNEESTVDYRVYNHEKPYLDEPFIIPNELKIKILNLMDRLKLNTGSFDFIYTETGKYYFLEVNPTGQFGYLGSVCGVNLDKIIAEEIINL</sequence>
<dbReference type="STRING" id="1317122.ATO12_13555"/>
<accession>A0A023BVE0</accession>
<dbReference type="InterPro" id="IPR011761">
    <property type="entry name" value="ATP-grasp"/>
</dbReference>
<organism evidence="3 4">
    <name type="scientific">Aquimarina atlantica</name>
    <dbReference type="NCBI Taxonomy" id="1317122"/>
    <lineage>
        <taxon>Bacteria</taxon>
        <taxon>Pseudomonadati</taxon>
        <taxon>Bacteroidota</taxon>
        <taxon>Flavobacteriia</taxon>
        <taxon>Flavobacteriales</taxon>
        <taxon>Flavobacteriaceae</taxon>
        <taxon>Aquimarina</taxon>
    </lineage>
</organism>
<keyword evidence="1" id="KW-0067">ATP-binding</keyword>
<dbReference type="RefSeq" id="WP_051575707.1">
    <property type="nucleotide sequence ID" value="NZ_AQRA01000004.1"/>
</dbReference>
<name>A0A023BVE0_9FLAO</name>
<protein>
    <recommendedName>
        <fullName evidence="2">ATP-grasp domain-containing protein</fullName>
    </recommendedName>
</protein>
<evidence type="ECO:0000313" key="3">
    <source>
        <dbReference type="EMBL" id="EZH73904.1"/>
    </source>
</evidence>
<dbReference type="EMBL" id="AQRA01000004">
    <property type="protein sequence ID" value="EZH73904.1"/>
    <property type="molecule type" value="Genomic_DNA"/>
</dbReference>
<proteinExistence type="predicted"/>
<dbReference type="Gene3D" id="3.30.470.20">
    <property type="entry name" value="ATP-grasp fold, B domain"/>
    <property type="match status" value="1"/>
</dbReference>
<evidence type="ECO:0000256" key="1">
    <source>
        <dbReference type="PROSITE-ProRule" id="PRU00409"/>
    </source>
</evidence>
<evidence type="ECO:0000313" key="4">
    <source>
        <dbReference type="Proteomes" id="UP000023541"/>
    </source>
</evidence>
<dbReference type="GO" id="GO:0005524">
    <property type="term" value="F:ATP binding"/>
    <property type="evidence" value="ECO:0007669"/>
    <property type="project" value="UniProtKB-UniRule"/>
</dbReference>
<dbReference type="GO" id="GO:0046872">
    <property type="term" value="F:metal ion binding"/>
    <property type="evidence" value="ECO:0007669"/>
    <property type="project" value="InterPro"/>
</dbReference>
<keyword evidence="4" id="KW-1185">Reference proteome</keyword>
<comment type="caution">
    <text evidence="3">The sequence shown here is derived from an EMBL/GenBank/DDBJ whole genome shotgun (WGS) entry which is preliminary data.</text>
</comment>
<dbReference type="SUPFAM" id="SSF56059">
    <property type="entry name" value="Glutathione synthetase ATP-binding domain-like"/>
    <property type="match status" value="1"/>
</dbReference>
<feature type="domain" description="ATP-grasp" evidence="2">
    <location>
        <begin position="138"/>
        <end position="320"/>
    </location>
</feature>
<dbReference type="eggNOG" id="COG0189">
    <property type="taxonomic scope" value="Bacteria"/>
</dbReference>
<reference evidence="3 4" key="1">
    <citation type="submission" date="2014-04" db="EMBL/GenBank/DDBJ databases">
        <title>Aquimarina sp. 22II-S11-z7 Genome Sequencing.</title>
        <authorList>
            <person name="Lai Q."/>
        </authorList>
    </citation>
    <scope>NUCLEOTIDE SEQUENCE [LARGE SCALE GENOMIC DNA]</scope>
    <source>
        <strain evidence="3 4">22II-S11-z7</strain>
    </source>
</reference>
<dbReference type="AlphaFoldDB" id="A0A023BVE0"/>
<dbReference type="OrthoDB" id="583309at2"/>
<evidence type="ECO:0000259" key="2">
    <source>
        <dbReference type="PROSITE" id="PS50975"/>
    </source>
</evidence>
<keyword evidence="1" id="KW-0547">Nucleotide-binding</keyword>
<dbReference type="PROSITE" id="PS50975">
    <property type="entry name" value="ATP_GRASP"/>
    <property type="match status" value="1"/>
</dbReference>